<dbReference type="OrthoDB" id="9815820at2"/>
<keyword evidence="2" id="KW-1003">Cell membrane</keyword>
<dbReference type="EMBL" id="CP058561">
    <property type="protein sequence ID" value="QUH30838.1"/>
    <property type="molecule type" value="Genomic_DNA"/>
</dbReference>
<feature type="transmembrane region" description="Helical" evidence="6">
    <location>
        <begin position="49"/>
        <end position="70"/>
    </location>
</feature>
<keyword evidence="5 6" id="KW-0472">Membrane</keyword>
<organism evidence="7 8">
    <name type="scientific">Vallitalea guaymasensis</name>
    <dbReference type="NCBI Taxonomy" id="1185412"/>
    <lineage>
        <taxon>Bacteria</taxon>
        <taxon>Bacillati</taxon>
        <taxon>Bacillota</taxon>
        <taxon>Clostridia</taxon>
        <taxon>Lachnospirales</taxon>
        <taxon>Vallitaleaceae</taxon>
        <taxon>Vallitalea</taxon>
    </lineage>
</organism>
<evidence type="ECO:0000313" key="8">
    <source>
        <dbReference type="Proteomes" id="UP000677305"/>
    </source>
</evidence>
<dbReference type="RefSeq" id="WP_113671446.1">
    <property type="nucleotide sequence ID" value="NZ_CAJXUH010000001.1"/>
</dbReference>
<evidence type="ECO:0000256" key="4">
    <source>
        <dbReference type="ARBA" id="ARBA00022989"/>
    </source>
</evidence>
<evidence type="ECO:0000256" key="2">
    <source>
        <dbReference type="ARBA" id="ARBA00022475"/>
    </source>
</evidence>
<proteinExistence type="predicted"/>
<feature type="transmembrane region" description="Helical" evidence="6">
    <location>
        <begin position="120"/>
        <end position="138"/>
    </location>
</feature>
<feature type="transmembrane region" description="Helical" evidence="6">
    <location>
        <begin position="263"/>
        <end position="284"/>
    </location>
</feature>
<name>A0A8J8MDI9_9FIRM</name>
<dbReference type="CDD" id="cd06579">
    <property type="entry name" value="TM_PBP1_transp_AraH_like"/>
    <property type="match status" value="1"/>
</dbReference>
<evidence type="ECO:0000313" key="7">
    <source>
        <dbReference type="EMBL" id="QUH30838.1"/>
    </source>
</evidence>
<protein>
    <submittedName>
        <fullName evidence="7">ABC transporter permease</fullName>
    </submittedName>
</protein>
<feature type="transmembrane region" description="Helical" evidence="6">
    <location>
        <begin position="158"/>
        <end position="180"/>
    </location>
</feature>
<keyword evidence="3 6" id="KW-0812">Transmembrane</keyword>
<sequence length="328" mass="34400">MNSRLNSRYLQRFMIIGILLVLCVVFAVMSEEFFTYINIRNILRQQSMVAITAAGATFVMITTGLDISVGSTIALSGVVFAKLVQGGMPLLPACLIAILVGGIVGLINASMIVGAKINPVIATLGSMYAVRGIAYLVAGGTTIANGLPKNFNVLGRGYIGPVPIPVVIMILVYIVFHFVLSRTLLGKYTYAIGGNKETARLSGISVAKVMVLLYVITGLLTGLSGTIMASRLTSGNPQIGTGFEFDVIIAVFLGGVSTTGGEGTIVGTFIGAMIVGVLSNGLNLLGVDPFYQYIIKGIVLVLAVMLDMALKGNGLSLKSLNKRILAKS</sequence>
<accession>A0A8J8MDI9</accession>
<evidence type="ECO:0000256" key="1">
    <source>
        <dbReference type="ARBA" id="ARBA00004651"/>
    </source>
</evidence>
<dbReference type="AlphaFoldDB" id="A0A8J8MDI9"/>
<gene>
    <name evidence="7" type="ORF">HYG85_18705</name>
</gene>
<dbReference type="GO" id="GO:0005886">
    <property type="term" value="C:plasma membrane"/>
    <property type="evidence" value="ECO:0007669"/>
    <property type="project" value="UniProtKB-SubCell"/>
</dbReference>
<dbReference type="Proteomes" id="UP000677305">
    <property type="component" value="Chromosome"/>
</dbReference>
<dbReference type="PANTHER" id="PTHR32196">
    <property type="entry name" value="ABC TRANSPORTER PERMEASE PROTEIN YPHD-RELATED-RELATED"/>
    <property type="match status" value="1"/>
</dbReference>
<feature type="transmembrane region" description="Helical" evidence="6">
    <location>
        <begin position="12"/>
        <end position="37"/>
    </location>
</feature>
<feature type="transmembrane region" description="Helical" evidence="6">
    <location>
        <begin position="201"/>
        <end position="227"/>
    </location>
</feature>
<feature type="transmembrane region" description="Helical" evidence="6">
    <location>
        <begin position="90"/>
        <end position="113"/>
    </location>
</feature>
<dbReference type="Pfam" id="PF02653">
    <property type="entry name" value="BPD_transp_2"/>
    <property type="match status" value="1"/>
</dbReference>
<evidence type="ECO:0000256" key="6">
    <source>
        <dbReference type="SAM" id="Phobius"/>
    </source>
</evidence>
<evidence type="ECO:0000256" key="5">
    <source>
        <dbReference type="ARBA" id="ARBA00023136"/>
    </source>
</evidence>
<dbReference type="InterPro" id="IPR001851">
    <property type="entry name" value="ABC_transp_permease"/>
</dbReference>
<dbReference type="GO" id="GO:0022857">
    <property type="term" value="F:transmembrane transporter activity"/>
    <property type="evidence" value="ECO:0007669"/>
    <property type="project" value="InterPro"/>
</dbReference>
<feature type="transmembrane region" description="Helical" evidence="6">
    <location>
        <begin position="290"/>
        <end position="310"/>
    </location>
</feature>
<keyword evidence="4 6" id="KW-1133">Transmembrane helix</keyword>
<keyword evidence="8" id="KW-1185">Reference proteome</keyword>
<evidence type="ECO:0000256" key="3">
    <source>
        <dbReference type="ARBA" id="ARBA00022692"/>
    </source>
</evidence>
<reference evidence="7 8" key="1">
    <citation type="submission" date="2020-07" db="EMBL/GenBank/DDBJ databases">
        <title>Vallitalea guaymasensis genome.</title>
        <authorList>
            <person name="Postec A."/>
        </authorList>
    </citation>
    <scope>NUCLEOTIDE SEQUENCE [LARGE SCALE GENOMIC DNA]</scope>
    <source>
        <strain evidence="7 8">Ra1766G1</strain>
    </source>
</reference>
<dbReference type="KEGG" id="vgu:HYG85_18705"/>
<comment type="subcellular location">
    <subcellularLocation>
        <location evidence="1">Cell membrane</location>
        <topology evidence="1">Multi-pass membrane protein</topology>
    </subcellularLocation>
</comment>